<dbReference type="EMBL" id="AZHF01000008">
    <property type="protein sequence ID" value="OAA71817.1"/>
    <property type="molecule type" value="Genomic_DNA"/>
</dbReference>
<proteinExistence type="predicted"/>
<comment type="caution">
    <text evidence="1">The sequence shown here is derived from an EMBL/GenBank/DDBJ whole genome shotgun (WGS) entry which is preliminary data.</text>
</comment>
<dbReference type="AlphaFoldDB" id="A0A168CUU6"/>
<evidence type="ECO:0008006" key="3">
    <source>
        <dbReference type="Google" id="ProtNLM"/>
    </source>
</evidence>
<dbReference type="SUPFAM" id="SSF109854">
    <property type="entry name" value="DinB/YfiT-like putative metalloenzymes"/>
    <property type="match status" value="1"/>
</dbReference>
<dbReference type="InterPro" id="IPR018531">
    <property type="entry name" value="DUF1993"/>
</dbReference>
<organism evidence="1 2">
    <name type="scientific">Akanthomyces lecanii RCEF 1005</name>
    <dbReference type="NCBI Taxonomy" id="1081108"/>
    <lineage>
        <taxon>Eukaryota</taxon>
        <taxon>Fungi</taxon>
        <taxon>Dikarya</taxon>
        <taxon>Ascomycota</taxon>
        <taxon>Pezizomycotina</taxon>
        <taxon>Sordariomycetes</taxon>
        <taxon>Hypocreomycetidae</taxon>
        <taxon>Hypocreales</taxon>
        <taxon>Cordycipitaceae</taxon>
        <taxon>Akanthomyces</taxon>
        <taxon>Cordyceps confragosa</taxon>
    </lineage>
</organism>
<keyword evidence="2" id="KW-1185">Reference proteome</keyword>
<dbReference type="Gene3D" id="1.20.120.450">
    <property type="entry name" value="dinb family like domain"/>
    <property type="match status" value="1"/>
</dbReference>
<dbReference type="Proteomes" id="UP000076881">
    <property type="component" value="Unassembled WGS sequence"/>
</dbReference>
<name>A0A168CUU6_CORDF</name>
<accession>A0A168CUU6</accession>
<protein>
    <recommendedName>
        <fullName evidence="3">Helix-turn-helix-domain containing protein type</fullName>
    </recommendedName>
</protein>
<evidence type="ECO:0000313" key="2">
    <source>
        <dbReference type="Proteomes" id="UP000076881"/>
    </source>
</evidence>
<dbReference type="OrthoDB" id="3724345at2759"/>
<evidence type="ECO:0000313" key="1">
    <source>
        <dbReference type="EMBL" id="OAA71817.1"/>
    </source>
</evidence>
<dbReference type="STRING" id="1081108.A0A168CUU6"/>
<dbReference type="PANTHER" id="PTHR36922:SF1">
    <property type="entry name" value="DUF1993 DOMAIN-CONTAINING PROTEIN"/>
    <property type="match status" value="1"/>
</dbReference>
<reference evidence="1 2" key="1">
    <citation type="journal article" date="2016" name="Genome Biol. Evol.">
        <title>Divergent and convergent evolution of fungal pathogenicity.</title>
        <authorList>
            <person name="Shang Y."/>
            <person name="Xiao G."/>
            <person name="Zheng P."/>
            <person name="Cen K."/>
            <person name="Zhan S."/>
            <person name="Wang C."/>
        </authorList>
    </citation>
    <scope>NUCLEOTIDE SEQUENCE [LARGE SCALE GENOMIC DNA]</scope>
    <source>
        <strain evidence="1 2">RCEF 1005</strain>
    </source>
</reference>
<dbReference type="PANTHER" id="PTHR36922">
    <property type="entry name" value="BLL2446 PROTEIN"/>
    <property type="match status" value="1"/>
</dbReference>
<dbReference type="Pfam" id="PF09351">
    <property type="entry name" value="DUF1993"/>
    <property type="match status" value="1"/>
</dbReference>
<dbReference type="InterPro" id="IPR034660">
    <property type="entry name" value="DinB/YfiT-like"/>
</dbReference>
<gene>
    <name evidence="1" type="ORF">LEL_09052</name>
</gene>
<sequence>MSSEKSTLYDGTIAVAIGSLKALAHIVSVAEAHPNSASFLSARLYDDMQSFTFQVDTATDIAQRLLAKMLGLEPVEYDEDSLTSYADMKTRLAGVIKTLEGADKEVINTRSAGSVTVGVGENKPRVTLSTPAYAYSAALPNIYFHVCMAYAILRSRGVPLGKSDYMDSFFAPYAS</sequence>